<evidence type="ECO:0000256" key="3">
    <source>
        <dbReference type="ARBA" id="ARBA00023163"/>
    </source>
</evidence>
<dbReference type="Gene3D" id="1.10.10.60">
    <property type="entry name" value="Homeodomain-like"/>
    <property type="match status" value="1"/>
</dbReference>
<accession>A0A9D7LLL1</accession>
<dbReference type="GO" id="GO:0000976">
    <property type="term" value="F:transcription cis-regulatory region binding"/>
    <property type="evidence" value="ECO:0007669"/>
    <property type="project" value="TreeGrafter"/>
</dbReference>
<evidence type="ECO:0000256" key="2">
    <source>
        <dbReference type="ARBA" id="ARBA00023125"/>
    </source>
</evidence>
<proteinExistence type="predicted"/>
<organism evidence="5 6">
    <name type="scientific">Candidatus Dechloromonas phosphorivorans</name>
    <dbReference type="NCBI Taxonomy" id="2899244"/>
    <lineage>
        <taxon>Bacteria</taxon>
        <taxon>Pseudomonadati</taxon>
        <taxon>Pseudomonadota</taxon>
        <taxon>Betaproteobacteria</taxon>
        <taxon>Rhodocyclales</taxon>
        <taxon>Azonexaceae</taxon>
        <taxon>Dechloromonas</taxon>
    </lineage>
</organism>
<dbReference type="GO" id="GO:0003700">
    <property type="term" value="F:DNA-binding transcription factor activity"/>
    <property type="evidence" value="ECO:0007669"/>
    <property type="project" value="InterPro"/>
</dbReference>
<keyword evidence="1" id="KW-0805">Transcription regulation</keyword>
<dbReference type="InterPro" id="IPR009057">
    <property type="entry name" value="Homeodomain-like_sf"/>
</dbReference>
<dbReference type="PANTHER" id="PTHR47894">
    <property type="entry name" value="HTH-TYPE TRANSCRIPTIONAL REGULATOR GADX"/>
    <property type="match status" value="1"/>
</dbReference>
<feature type="domain" description="HTH araC/xylS-type" evidence="4">
    <location>
        <begin position="253"/>
        <end position="350"/>
    </location>
</feature>
<dbReference type="PROSITE" id="PS01124">
    <property type="entry name" value="HTH_ARAC_FAMILY_2"/>
    <property type="match status" value="1"/>
</dbReference>
<dbReference type="PANTHER" id="PTHR47894:SF1">
    <property type="entry name" value="HTH-TYPE TRANSCRIPTIONAL REGULATOR VQSM"/>
    <property type="match status" value="1"/>
</dbReference>
<evidence type="ECO:0000313" key="5">
    <source>
        <dbReference type="EMBL" id="MBK8890065.1"/>
    </source>
</evidence>
<reference evidence="6" key="1">
    <citation type="journal article" date="2021" name="Nat. Commun.">
        <title>Connecting structure to function with the recovery of over 1000 high-quality metagenome-assembled genomes from activated sludge using long-read sequencing.</title>
        <authorList>
            <person name="Singleton C.M."/>
            <person name="Petriglieri F."/>
            <person name="Kristensen J.M."/>
            <person name="Kirkegaard R.H."/>
            <person name="Michaelsen T.Y."/>
            <person name="Andersen M.H."/>
            <person name="Kondrotaite Z."/>
            <person name="Karst S.M."/>
            <person name="Dueholm M.S."/>
            <person name="Nielsen P.H."/>
            <person name="Albertsen M."/>
        </authorList>
    </citation>
    <scope>NUCLEOTIDE SEQUENCE [LARGE SCALE GENOMIC DNA]</scope>
</reference>
<sequence>MPPRIIRSPTTRTQATVAMGFVNGLLAGLARQGIDAAPLLAATGIDIADTASRVPVDHYAALYNQINRRLDDEGFGLFCQPMRLGSFEFLCRSCISSQTLAEALARAGRFLRIVLPDLTVTVLRQQDRAELVIGESRRLADNPDDPGRVFAFEWLLRLLHALACWLAGRGIALDNVTFPYRKPTHFADYALIFTEDSRFAPTLAGGVGTLVATFSANLLDLPIRRDEAALSAFLDGAPGKITTLYRRDREMLIRVRDLLRAALPATLSLKDIGDRLHQSPRTIHRRLGEEGTSFRAIKDALRRDIALTRLTKTHDSIAKVAADLGYADTSAFYRAFVEWTGMAPVRYRRRCAEGT</sequence>
<dbReference type="SUPFAM" id="SSF46689">
    <property type="entry name" value="Homeodomain-like"/>
    <property type="match status" value="1"/>
</dbReference>
<dbReference type="Pfam" id="PF12625">
    <property type="entry name" value="Arabinose_bd"/>
    <property type="match status" value="1"/>
</dbReference>
<dbReference type="SMART" id="SM00342">
    <property type="entry name" value="HTH_ARAC"/>
    <property type="match status" value="1"/>
</dbReference>
<evidence type="ECO:0000259" key="4">
    <source>
        <dbReference type="PROSITE" id="PS01124"/>
    </source>
</evidence>
<dbReference type="EMBL" id="JADKBR010000005">
    <property type="protein sequence ID" value="MBK8890065.1"/>
    <property type="molecule type" value="Genomic_DNA"/>
</dbReference>
<protein>
    <submittedName>
        <fullName evidence="5">AraC family transcriptional regulator</fullName>
    </submittedName>
</protein>
<dbReference type="Proteomes" id="UP000808146">
    <property type="component" value="Unassembled WGS sequence"/>
</dbReference>
<evidence type="ECO:0000313" key="6">
    <source>
        <dbReference type="Proteomes" id="UP000808146"/>
    </source>
</evidence>
<dbReference type="InterPro" id="IPR032687">
    <property type="entry name" value="AraC-type_N"/>
</dbReference>
<keyword evidence="2" id="KW-0238">DNA-binding</keyword>
<dbReference type="InterPro" id="IPR018060">
    <property type="entry name" value="HTH_AraC"/>
</dbReference>
<gene>
    <name evidence="5" type="ORF">IPN75_06545</name>
</gene>
<dbReference type="AlphaFoldDB" id="A0A9D7LLL1"/>
<comment type="caution">
    <text evidence="5">The sequence shown here is derived from an EMBL/GenBank/DDBJ whole genome shotgun (WGS) entry which is preliminary data.</text>
</comment>
<evidence type="ECO:0000256" key="1">
    <source>
        <dbReference type="ARBA" id="ARBA00023015"/>
    </source>
</evidence>
<dbReference type="GO" id="GO:0005829">
    <property type="term" value="C:cytosol"/>
    <property type="evidence" value="ECO:0007669"/>
    <property type="project" value="TreeGrafter"/>
</dbReference>
<dbReference type="Pfam" id="PF12833">
    <property type="entry name" value="HTH_18"/>
    <property type="match status" value="1"/>
</dbReference>
<keyword evidence="3" id="KW-0804">Transcription</keyword>
<name>A0A9D7LLL1_9RHOO</name>